<evidence type="ECO:0000256" key="6">
    <source>
        <dbReference type="ARBA" id="ARBA00022777"/>
    </source>
</evidence>
<evidence type="ECO:0000313" key="8">
    <source>
        <dbReference type="EMBL" id="MBC1936359.1"/>
    </source>
</evidence>
<dbReference type="InterPro" id="IPR050864">
    <property type="entry name" value="Bacterial_PTS_Sugar_Transport"/>
</dbReference>
<dbReference type="GO" id="GO:0016301">
    <property type="term" value="F:kinase activity"/>
    <property type="evidence" value="ECO:0007669"/>
    <property type="project" value="UniProtKB-KW"/>
</dbReference>
<dbReference type="PANTHER" id="PTHR30505">
    <property type="entry name" value="FRUCTOSE-LIKE PERMEASE"/>
    <property type="match status" value="1"/>
</dbReference>
<organism evidence="8 9">
    <name type="scientific">Listeria grandensis</name>
    <dbReference type="NCBI Taxonomy" id="1494963"/>
    <lineage>
        <taxon>Bacteria</taxon>
        <taxon>Bacillati</taxon>
        <taxon>Bacillota</taxon>
        <taxon>Bacilli</taxon>
        <taxon>Bacillales</taxon>
        <taxon>Listeriaceae</taxon>
        <taxon>Listeria</taxon>
    </lineage>
</organism>
<proteinExistence type="predicted"/>
<dbReference type="InterPro" id="IPR036095">
    <property type="entry name" value="PTS_EIIB-like_sf"/>
</dbReference>
<protein>
    <submittedName>
        <fullName evidence="8">PTS fructose transporter subunit IIB</fullName>
    </submittedName>
</protein>
<evidence type="ECO:0000256" key="1">
    <source>
        <dbReference type="ARBA" id="ARBA00022448"/>
    </source>
</evidence>
<dbReference type="InterPro" id="IPR013011">
    <property type="entry name" value="PTS_EIIB_2"/>
</dbReference>
<dbReference type="InterPro" id="IPR003353">
    <property type="entry name" value="PTS_IIB_fruc"/>
</dbReference>
<reference evidence="8 9" key="1">
    <citation type="submission" date="2020-03" db="EMBL/GenBank/DDBJ databases">
        <title>Soil Listeria distribution.</title>
        <authorList>
            <person name="Liao J."/>
            <person name="Wiedmann M."/>
        </authorList>
    </citation>
    <scope>NUCLEOTIDE SEQUENCE [LARGE SCALE GENOMIC DNA]</scope>
    <source>
        <strain evidence="8 9">FSL L7-0741</strain>
    </source>
</reference>
<name>A0A7X0Y3Q5_9LIST</name>
<dbReference type="CDD" id="cd05569">
    <property type="entry name" value="PTS_IIB_fructose"/>
    <property type="match status" value="1"/>
</dbReference>
<sequence length="110" mass="11320">MRIVGVTSCIAGLAHTPMAAKALEKAGVKQGHTIKIEQQGAMGTIDEVTLAEAQAADVVIIAADKVVEGEDRFKGTPIVRVKIGQCVANGEAVITKVVAAIEARQSKGGN</sequence>
<evidence type="ECO:0000256" key="5">
    <source>
        <dbReference type="ARBA" id="ARBA00022683"/>
    </source>
</evidence>
<keyword evidence="6" id="KW-0418">Kinase</keyword>
<dbReference type="PANTHER" id="PTHR30505:SF0">
    <property type="entry name" value="FRUCTOSE-LIKE PTS SYSTEM EIIBC COMPONENT-RELATED"/>
    <property type="match status" value="1"/>
</dbReference>
<dbReference type="AlphaFoldDB" id="A0A7X0Y3Q5"/>
<comment type="caution">
    <text evidence="8">The sequence shown here is derived from an EMBL/GenBank/DDBJ whole genome shotgun (WGS) entry which is preliminary data.</text>
</comment>
<evidence type="ECO:0000256" key="2">
    <source>
        <dbReference type="ARBA" id="ARBA00022553"/>
    </source>
</evidence>
<dbReference type="Proteomes" id="UP000535908">
    <property type="component" value="Unassembled WGS sequence"/>
</dbReference>
<evidence type="ECO:0000256" key="4">
    <source>
        <dbReference type="ARBA" id="ARBA00022679"/>
    </source>
</evidence>
<accession>A0A7X0Y3Q5</accession>
<feature type="domain" description="PTS EIIB type-2" evidence="7">
    <location>
        <begin position="1"/>
        <end position="99"/>
    </location>
</feature>
<dbReference type="NCBIfam" id="TIGR00829">
    <property type="entry name" value="FRU"/>
    <property type="match status" value="1"/>
</dbReference>
<dbReference type="RefSeq" id="WP_185409477.1">
    <property type="nucleotide sequence ID" value="NZ_JAARRE010000003.1"/>
</dbReference>
<dbReference type="SUPFAM" id="SSF52794">
    <property type="entry name" value="PTS system IIB component-like"/>
    <property type="match status" value="1"/>
</dbReference>
<evidence type="ECO:0000259" key="7">
    <source>
        <dbReference type="PROSITE" id="PS51099"/>
    </source>
</evidence>
<evidence type="ECO:0000313" key="9">
    <source>
        <dbReference type="Proteomes" id="UP000535908"/>
    </source>
</evidence>
<gene>
    <name evidence="8" type="ORF">HCA69_08275</name>
</gene>
<keyword evidence="5" id="KW-0598">Phosphotransferase system</keyword>
<keyword evidence="4" id="KW-0808">Transferase</keyword>
<keyword evidence="3" id="KW-0762">Sugar transport</keyword>
<keyword evidence="1" id="KW-0813">Transport</keyword>
<dbReference type="Pfam" id="PF02302">
    <property type="entry name" value="PTS_IIB"/>
    <property type="match status" value="1"/>
</dbReference>
<dbReference type="PROSITE" id="PS51099">
    <property type="entry name" value="PTS_EIIB_TYPE_2"/>
    <property type="match status" value="1"/>
</dbReference>
<dbReference type="Gene3D" id="3.40.50.2300">
    <property type="match status" value="1"/>
</dbReference>
<dbReference type="InterPro" id="IPR003501">
    <property type="entry name" value="PTS_EIIB_2/3"/>
</dbReference>
<dbReference type="GO" id="GO:0009401">
    <property type="term" value="P:phosphoenolpyruvate-dependent sugar phosphotransferase system"/>
    <property type="evidence" value="ECO:0007669"/>
    <property type="project" value="UniProtKB-KW"/>
</dbReference>
<dbReference type="GO" id="GO:0022877">
    <property type="term" value="F:protein-N(PI)-phosphohistidine-fructose phosphotransferase system transporter activity"/>
    <property type="evidence" value="ECO:0007669"/>
    <property type="project" value="InterPro"/>
</dbReference>
<dbReference type="EMBL" id="JAARWN010000006">
    <property type="protein sequence ID" value="MBC1936359.1"/>
    <property type="molecule type" value="Genomic_DNA"/>
</dbReference>
<evidence type="ECO:0000256" key="3">
    <source>
        <dbReference type="ARBA" id="ARBA00022597"/>
    </source>
</evidence>
<dbReference type="GO" id="GO:0005886">
    <property type="term" value="C:plasma membrane"/>
    <property type="evidence" value="ECO:0007669"/>
    <property type="project" value="TreeGrafter"/>
</dbReference>
<dbReference type="GO" id="GO:0090563">
    <property type="term" value="F:protein-phosphocysteine-sugar phosphotransferase activity"/>
    <property type="evidence" value="ECO:0007669"/>
    <property type="project" value="TreeGrafter"/>
</dbReference>
<keyword evidence="2" id="KW-0597">Phosphoprotein</keyword>